<reference evidence="6 7" key="2">
    <citation type="journal article" date="2017" name="Genome Biol.">
        <title>New reference genome sequences of hot pepper reveal the massive evolution of plant disease-resistance genes by retroduplication.</title>
        <authorList>
            <person name="Kim S."/>
            <person name="Park J."/>
            <person name="Yeom S.I."/>
            <person name="Kim Y.M."/>
            <person name="Seo E."/>
            <person name="Kim K.T."/>
            <person name="Kim M.S."/>
            <person name="Lee J.M."/>
            <person name="Cheong K."/>
            <person name="Shin H.S."/>
            <person name="Kim S.B."/>
            <person name="Han K."/>
            <person name="Lee J."/>
            <person name="Park M."/>
            <person name="Lee H.A."/>
            <person name="Lee H.Y."/>
            <person name="Lee Y."/>
            <person name="Oh S."/>
            <person name="Lee J.H."/>
            <person name="Choi E."/>
            <person name="Choi E."/>
            <person name="Lee S.E."/>
            <person name="Jeon J."/>
            <person name="Kim H."/>
            <person name="Choi G."/>
            <person name="Song H."/>
            <person name="Lee J."/>
            <person name="Lee S.C."/>
            <person name="Kwon J.K."/>
            <person name="Lee H.Y."/>
            <person name="Koo N."/>
            <person name="Hong Y."/>
            <person name="Kim R.W."/>
            <person name="Kang W.H."/>
            <person name="Huh J.H."/>
            <person name="Kang B.C."/>
            <person name="Yang T.J."/>
            <person name="Lee Y.H."/>
            <person name="Bennetzen J.L."/>
            <person name="Choi D."/>
        </authorList>
    </citation>
    <scope>NUCLEOTIDE SEQUENCE [LARGE SCALE GENOMIC DNA]</scope>
    <source>
        <strain evidence="7">cv. CM334</strain>
    </source>
</reference>
<feature type="region of interest" description="Disordered" evidence="3">
    <location>
        <begin position="1"/>
        <end position="46"/>
    </location>
</feature>
<proteinExistence type="predicted"/>
<evidence type="ECO:0000256" key="3">
    <source>
        <dbReference type="SAM" id="MobiDB-lite"/>
    </source>
</evidence>
<dbReference type="Gramene" id="PHT69416">
    <property type="protein sequence ID" value="PHT69416"/>
    <property type="gene ID" value="T459_28903"/>
</dbReference>
<comment type="subcellular location">
    <subcellularLocation>
        <location evidence="1">Membrane</location>
    </subcellularLocation>
</comment>
<dbReference type="EMBL" id="AYRZ02001384">
    <property type="protein sequence ID" value="PHT57615.1"/>
    <property type="molecule type" value="Genomic_DNA"/>
</dbReference>
<dbReference type="Proteomes" id="UP000222542">
    <property type="component" value="Unassembled WGS sequence"/>
</dbReference>
<gene>
    <name evidence="6" type="ORF">T459_28903</name>
    <name evidence="5" type="ORF">T459_35412</name>
</gene>
<feature type="compositionally biased region" description="Low complexity" evidence="3">
    <location>
        <begin position="1"/>
        <end position="28"/>
    </location>
</feature>
<reference evidence="6" key="1">
    <citation type="journal article" date="2014" name="Nat. Genet.">
        <title>Genome sequence of the hot pepper provides insights into the evolution of pungency in Capsicum species.</title>
        <authorList>
            <person name="Kim S."/>
            <person name="Park M."/>
            <person name="Yeom S.I."/>
            <person name="Kim Y.M."/>
            <person name="Lee J.M."/>
            <person name="Lee H.A."/>
            <person name="Seo E."/>
            <person name="Choi J."/>
            <person name="Cheong K."/>
            <person name="Kim K.T."/>
            <person name="Jung K."/>
            <person name="Lee G.W."/>
            <person name="Oh S.K."/>
            <person name="Bae C."/>
            <person name="Kim S.B."/>
            <person name="Lee H.Y."/>
            <person name="Kim S.Y."/>
            <person name="Kim M.S."/>
            <person name="Kang B.C."/>
            <person name="Jo Y.D."/>
            <person name="Yang H.B."/>
            <person name="Jeong H.J."/>
            <person name="Kang W.H."/>
            <person name="Kwon J.K."/>
            <person name="Shin C."/>
            <person name="Lim J.Y."/>
            <person name="Park J.H."/>
            <person name="Huh J.H."/>
            <person name="Kim J.S."/>
            <person name="Kim B.D."/>
            <person name="Cohen O."/>
            <person name="Paran I."/>
            <person name="Suh M.C."/>
            <person name="Lee S.B."/>
            <person name="Kim Y.K."/>
            <person name="Shin Y."/>
            <person name="Noh S.J."/>
            <person name="Park J."/>
            <person name="Seo Y.S."/>
            <person name="Kwon S.Y."/>
            <person name="Kim H.A."/>
            <person name="Park J.M."/>
            <person name="Kim H.J."/>
            <person name="Choi S.B."/>
            <person name="Bosland P.W."/>
            <person name="Reeves G."/>
            <person name="Jo S.H."/>
            <person name="Lee B.W."/>
            <person name="Cho H.T."/>
            <person name="Choi H.S."/>
            <person name="Lee M.S."/>
            <person name="Yu Y."/>
            <person name="Do Choi Y."/>
            <person name="Park B.S."/>
            <person name="van Deynze A."/>
            <person name="Ashrafi H."/>
            <person name="Hill T."/>
            <person name="Kim W.T."/>
            <person name="Pai H.S."/>
            <person name="Ahn H.K."/>
            <person name="Yeam I."/>
            <person name="Giovannoni J.J."/>
            <person name="Rose J.K."/>
            <person name="Sorensen I."/>
            <person name="Lee S.J."/>
            <person name="Kim R.W."/>
            <person name="Choi I.Y."/>
            <person name="Choi B.S."/>
            <person name="Lim J.S."/>
            <person name="Lee Y.H."/>
            <person name="Choi D."/>
        </authorList>
    </citation>
    <scope>NUCLEOTIDE SEQUENCE [LARGE SCALE GENOMIC DNA]</scope>
</reference>
<dbReference type="PANTHER" id="PTHR31234">
    <property type="entry name" value="LATE EMBRYOGENESIS ABUNDANT (LEA) HYDROXYPROLINE-RICH GLYCOPROTEIN FAMILY"/>
    <property type="match status" value="1"/>
</dbReference>
<keyword evidence="2 4" id="KW-0472">Membrane</keyword>
<evidence type="ECO:0000256" key="2">
    <source>
        <dbReference type="ARBA" id="ARBA00023136"/>
    </source>
</evidence>
<feature type="transmembrane region" description="Helical" evidence="4">
    <location>
        <begin position="61"/>
        <end position="91"/>
    </location>
</feature>
<protein>
    <recommendedName>
        <fullName evidence="8">Late embryogenesis abundant protein LEA-2 subgroup domain-containing protein</fullName>
    </recommendedName>
</protein>
<keyword evidence="7" id="KW-1185">Reference proteome</keyword>
<evidence type="ECO:0000313" key="6">
    <source>
        <dbReference type="EMBL" id="PHT69416.1"/>
    </source>
</evidence>
<accession>A0A2G2YI56</accession>
<evidence type="ECO:0000313" key="5">
    <source>
        <dbReference type="EMBL" id="PHT57615.1"/>
    </source>
</evidence>
<sequence length="267" mass="29897">MATKPNGTTTTNPTTTTTTTNPTVKKQTYNPKSQMYNPNRIPYRPNRGRNHRGRGCNCRRYFCRCCCWTILVIFVILVLAAIAIAIFYFLYHPQLPSFSISSLKISHFHLTTSSDDATRLTTKFNVTLSTKNKNKKLVYTYDPIALTAKSSNQIELANGNFPKFTSTPNNVTIIHSTLSIVSQVLDVDSLTSLKSDMKTKSGLPMKILLDTKVVVQMDKLKSNKVGIRITCDGINGQIPKGKNPTLASITSPKCKVDLRIKILRWTF</sequence>
<dbReference type="STRING" id="4072.A0A2G2YI56"/>
<evidence type="ECO:0008006" key="8">
    <source>
        <dbReference type="Google" id="ProtNLM"/>
    </source>
</evidence>
<comment type="caution">
    <text evidence="6">The sequence shown here is derived from an EMBL/GenBank/DDBJ whole genome shotgun (WGS) entry which is preliminary data.</text>
</comment>
<dbReference type="GO" id="GO:0098542">
    <property type="term" value="P:defense response to other organism"/>
    <property type="evidence" value="ECO:0007669"/>
    <property type="project" value="InterPro"/>
</dbReference>
<keyword evidence="4" id="KW-1133">Transmembrane helix</keyword>
<evidence type="ECO:0000256" key="4">
    <source>
        <dbReference type="SAM" id="Phobius"/>
    </source>
</evidence>
<dbReference type="GO" id="GO:0016020">
    <property type="term" value="C:membrane"/>
    <property type="evidence" value="ECO:0007669"/>
    <property type="project" value="UniProtKB-SubCell"/>
</dbReference>
<dbReference type="PANTHER" id="PTHR31234:SF33">
    <property type="entry name" value="LATE EMBRYOGENESIS ABUNDANT PROTEIN LEA-2 SUBGROUP DOMAIN-CONTAINING PROTEIN"/>
    <property type="match status" value="1"/>
</dbReference>
<name>A0A2G2YI56_CAPAN</name>
<dbReference type="InterPro" id="IPR044839">
    <property type="entry name" value="NDR1-like"/>
</dbReference>
<organism evidence="6 7">
    <name type="scientific">Capsicum annuum</name>
    <name type="common">Capsicum pepper</name>
    <dbReference type="NCBI Taxonomy" id="4072"/>
    <lineage>
        <taxon>Eukaryota</taxon>
        <taxon>Viridiplantae</taxon>
        <taxon>Streptophyta</taxon>
        <taxon>Embryophyta</taxon>
        <taxon>Tracheophyta</taxon>
        <taxon>Spermatophyta</taxon>
        <taxon>Magnoliopsida</taxon>
        <taxon>eudicotyledons</taxon>
        <taxon>Gunneridae</taxon>
        <taxon>Pentapetalae</taxon>
        <taxon>asterids</taxon>
        <taxon>lamiids</taxon>
        <taxon>Solanales</taxon>
        <taxon>Solanaceae</taxon>
        <taxon>Solanoideae</taxon>
        <taxon>Capsiceae</taxon>
        <taxon>Capsicum</taxon>
    </lineage>
</organism>
<keyword evidence="4" id="KW-0812">Transmembrane</keyword>
<dbReference type="OMA" id="RITCDNI"/>
<dbReference type="Gramene" id="PHT57615">
    <property type="protein sequence ID" value="PHT57615"/>
    <property type="gene ID" value="T459_35412"/>
</dbReference>
<dbReference type="AlphaFoldDB" id="A0A2G2YI56"/>
<evidence type="ECO:0000313" key="7">
    <source>
        <dbReference type="Proteomes" id="UP000222542"/>
    </source>
</evidence>
<evidence type="ECO:0000256" key="1">
    <source>
        <dbReference type="ARBA" id="ARBA00004370"/>
    </source>
</evidence>
<dbReference type="EMBL" id="AYRZ02000011">
    <property type="protein sequence ID" value="PHT69416.1"/>
    <property type="molecule type" value="Genomic_DNA"/>
</dbReference>